<dbReference type="PANTHER" id="PTHR28004">
    <property type="entry name" value="ZGC:162816-RELATED"/>
    <property type="match status" value="1"/>
</dbReference>
<comment type="cofactor">
    <cofactor evidence="1">
        <name>pyridoxal 5'-phosphate</name>
        <dbReference type="ChEBI" id="CHEBI:597326"/>
    </cofactor>
</comment>
<evidence type="ECO:0000256" key="2">
    <source>
        <dbReference type="ARBA" id="ARBA00001947"/>
    </source>
</evidence>
<keyword evidence="7" id="KW-0663">Pyridoxal phosphate</keyword>
<dbReference type="FunFam" id="3.20.20.10:FF:000016">
    <property type="entry name" value="D-serine dehydratase"/>
    <property type="match status" value="1"/>
</dbReference>
<evidence type="ECO:0000256" key="13">
    <source>
        <dbReference type="ARBA" id="ARBA00075219"/>
    </source>
</evidence>
<evidence type="ECO:0000313" key="16">
    <source>
        <dbReference type="Proteomes" id="UP000316270"/>
    </source>
</evidence>
<comment type="function">
    <text evidence="10">Catalyzes the conversion of D-serine to pyruvate and ammonia. May play a role in D-serine detoxification.</text>
</comment>
<keyword evidence="8" id="KW-0456">Lyase</keyword>
<feature type="domain" description="Alanine racemase N-terminal" evidence="14">
    <location>
        <begin position="37"/>
        <end position="260"/>
    </location>
</feature>
<sequence>MSTIPSSLLYQIPSNAALKAQFVGQRLEDMQAPAAIIDLAVVKKNCRLMLEAADALQVQFRAHVKTHKTSELAQLQAGETGPVRLIVSTVPELEHMIPWLLEAIKQGRIVDVLYGVPASPSSLPRLAKLAHVLGGSEHICLMVDHVDTLSFISRSHALWPGPVRVFVKIDTGYHRSGITFDSSQLNRISTALSEPETKEKISLVGLYSHLGHSYGFNTPTEALQGLLTEFSSLAKATAAIRETHGPLVLSVGATPTATAAQSLLSPSSLTDPATKAVADSLHQQLTDLKAQGLLLELHAGVYPVLDMQQLATHSRASNLSPDNIGLRILTEVSSLYPDRSKPEALISAGSLVLGREPCNVRVFESLDK</sequence>
<dbReference type="InterPro" id="IPR001608">
    <property type="entry name" value="Ala_racemase_N"/>
</dbReference>
<dbReference type="Proteomes" id="UP000316270">
    <property type="component" value="Chromosome 6"/>
</dbReference>
<dbReference type="GO" id="GO:0009636">
    <property type="term" value="P:response to toxic substance"/>
    <property type="evidence" value="ECO:0007669"/>
    <property type="project" value="UniProtKB-KW"/>
</dbReference>
<dbReference type="InterPro" id="IPR042208">
    <property type="entry name" value="D-ser_dehydrat-like_sf"/>
</dbReference>
<accession>A0A517L6Y3</accession>
<evidence type="ECO:0000259" key="14">
    <source>
        <dbReference type="Pfam" id="PF01168"/>
    </source>
</evidence>
<keyword evidence="16" id="KW-1185">Reference proteome</keyword>
<keyword evidence="4" id="KW-0216">Detoxification</keyword>
<evidence type="ECO:0000256" key="12">
    <source>
        <dbReference type="ARBA" id="ARBA00069616"/>
    </source>
</evidence>
<evidence type="ECO:0000256" key="10">
    <source>
        <dbReference type="ARBA" id="ARBA00055764"/>
    </source>
</evidence>
<name>A0A517L6Y3_9PEZI</name>
<comment type="cofactor">
    <cofactor evidence="2">
        <name>Zn(2+)</name>
        <dbReference type="ChEBI" id="CHEBI:29105"/>
    </cofactor>
</comment>
<reference evidence="15 16" key="1">
    <citation type="submission" date="2019-07" db="EMBL/GenBank/DDBJ databases">
        <title>Finished genome of Venturia effusa.</title>
        <authorList>
            <person name="Young C.A."/>
            <person name="Cox M.P."/>
            <person name="Ganley A.R.D."/>
            <person name="David W.J."/>
        </authorList>
    </citation>
    <scope>NUCLEOTIDE SEQUENCE [LARGE SCALE GENOMIC DNA]</scope>
    <source>
        <strain evidence="16">albino</strain>
    </source>
</reference>
<comment type="similarity">
    <text evidence="3">Belongs to the DSD1 family.</text>
</comment>
<dbReference type="InterPro" id="IPR051466">
    <property type="entry name" value="D-amino_acid_metab_enzyme"/>
</dbReference>
<dbReference type="EMBL" id="CP042190">
    <property type="protein sequence ID" value="QDS71399.1"/>
    <property type="molecule type" value="Genomic_DNA"/>
</dbReference>
<keyword evidence="5" id="KW-0479">Metal-binding</keyword>
<proteinExistence type="inferred from homology"/>
<dbReference type="InterPro" id="IPR029066">
    <property type="entry name" value="PLP-binding_barrel"/>
</dbReference>
<comment type="catalytic activity">
    <reaction evidence="9">
        <text>D-serine = pyruvate + NH4(+)</text>
        <dbReference type="Rhea" id="RHEA:13977"/>
        <dbReference type="ChEBI" id="CHEBI:15361"/>
        <dbReference type="ChEBI" id="CHEBI:28938"/>
        <dbReference type="ChEBI" id="CHEBI:35247"/>
        <dbReference type="EC" id="4.3.1.18"/>
    </reaction>
    <physiologicalReaction direction="left-to-right" evidence="9">
        <dbReference type="Rhea" id="RHEA:13978"/>
    </physiologicalReaction>
</comment>
<evidence type="ECO:0000313" key="15">
    <source>
        <dbReference type="EMBL" id="QDS71399.1"/>
    </source>
</evidence>
<protein>
    <recommendedName>
        <fullName evidence="12">D-serine dehydratase</fullName>
        <ecNumber evidence="11">4.3.1.18</ecNumber>
    </recommendedName>
    <alternativeName>
        <fullName evidence="13">D-serine deaminase</fullName>
    </alternativeName>
</protein>
<dbReference type="PANTHER" id="PTHR28004:SF2">
    <property type="entry name" value="D-SERINE DEHYDRATASE"/>
    <property type="match status" value="1"/>
</dbReference>
<dbReference type="EC" id="4.3.1.18" evidence="11"/>
<dbReference type="GO" id="GO:0036088">
    <property type="term" value="P:D-serine catabolic process"/>
    <property type="evidence" value="ECO:0007669"/>
    <property type="project" value="TreeGrafter"/>
</dbReference>
<gene>
    <name evidence="15" type="ORF">FKW77_003085</name>
</gene>
<dbReference type="GO" id="GO:0008721">
    <property type="term" value="F:D-serine ammonia-lyase activity"/>
    <property type="evidence" value="ECO:0007669"/>
    <property type="project" value="UniProtKB-EC"/>
</dbReference>
<evidence type="ECO:0000256" key="3">
    <source>
        <dbReference type="ARBA" id="ARBA00005323"/>
    </source>
</evidence>
<evidence type="ECO:0000256" key="4">
    <source>
        <dbReference type="ARBA" id="ARBA00022575"/>
    </source>
</evidence>
<evidence type="ECO:0000256" key="1">
    <source>
        <dbReference type="ARBA" id="ARBA00001933"/>
    </source>
</evidence>
<dbReference type="Gene3D" id="2.40.37.20">
    <property type="entry name" value="D-serine dehydratase-like domain"/>
    <property type="match status" value="1"/>
</dbReference>
<organism evidence="15 16">
    <name type="scientific">Venturia effusa</name>
    <dbReference type="NCBI Taxonomy" id="50376"/>
    <lineage>
        <taxon>Eukaryota</taxon>
        <taxon>Fungi</taxon>
        <taxon>Dikarya</taxon>
        <taxon>Ascomycota</taxon>
        <taxon>Pezizomycotina</taxon>
        <taxon>Dothideomycetes</taxon>
        <taxon>Pleosporomycetidae</taxon>
        <taxon>Venturiales</taxon>
        <taxon>Venturiaceae</taxon>
        <taxon>Venturia</taxon>
    </lineage>
</organism>
<evidence type="ECO:0000256" key="9">
    <source>
        <dbReference type="ARBA" id="ARBA00051198"/>
    </source>
</evidence>
<dbReference type="STRING" id="50376.A0A517L6Y3"/>
<dbReference type="GO" id="GO:0046872">
    <property type="term" value="F:metal ion binding"/>
    <property type="evidence" value="ECO:0007669"/>
    <property type="project" value="UniProtKB-KW"/>
</dbReference>
<dbReference type="AlphaFoldDB" id="A0A517L6Y3"/>
<dbReference type="OrthoDB" id="20198at2759"/>
<evidence type="ECO:0000256" key="11">
    <source>
        <dbReference type="ARBA" id="ARBA00066349"/>
    </source>
</evidence>
<evidence type="ECO:0000256" key="5">
    <source>
        <dbReference type="ARBA" id="ARBA00022723"/>
    </source>
</evidence>
<dbReference type="SUPFAM" id="SSF51419">
    <property type="entry name" value="PLP-binding barrel"/>
    <property type="match status" value="1"/>
</dbReference>
<evidence type="ECO:0000256" key="6">
    <source>
        <dbReference type="ARBA" id="ARBA00022833"/>
    </source>
</evidence>
<keyword evidence="6" id="KW-0862">Zinc</keyword>
<dbReference type="Gene3D" id="3.20.20.10">
    <property type="entry name" value="Alanine racemase"/>
    <property type="match status" value="1"/>
</dbReference>
<evidence type="ECO:0000256" key="7">
    <source>
        <dbReference type="ARBA" id="ARBA00022898"/>
    </source>
</evidence>
<evidence type="ECO:0000256" key="8">
    <source>
        <dbReference type="ARBA" id="ARBA00023239"/>
    </source>
</evidence>
<dbReference type="Pfam" id="PF01168">
    <property type="entry name" value="Ala_racemase_N"/>
    <property type="match status" value="1"/>
</dbReference>